<dbReference type="GO" id="GO:0005829">
    <property type="term" value="C:cytosol"/>
    <property type="evidence" value="ECO:0007669"/>
    <property type="project" value="TreeGrafter"/>
</dbReference>
<dbReference type="CDD" id="cd01065">
    <property type="entry name" value="NAD_bind_Shikimate_DH"/>
    <property type="match status" value="1"/>
</dbReference>
<name>A0A1N6U0G0_9RHOO</name>
<dbReference type="PANTHER" id="PTHR21089">
    <property type="entry name" value="SHIKIMATE DEHYDROGENASE"/>
    <property type="match status" value="1"/>
</dbReference>
<organism evidence="5 6">
    <name type="scientific">Aromatoleum tolulyticum</name>
    <dbReference type="NCBI Taxonomy" id="34027"/>
    <lineage>
        <taxon>Bacteria</taxon>
        <taxon>Pseudomonadati</taxon>
        <taxon>Pseudomonadota</taxon>
        <taxon>Betaproteobacteria</taxon>
        <taxon>Rhodocyclales</taxon>
        <taxon>Rhodocyclaceae</taxon>
        <taxon>Aromatoleum</taxon>
    </lineage>
</organism>
<evidence type="ECO:0000256" key="1">
    <source>
        <dbReference type="ARBA" id="ARBA00004871"/>
    </source>
</evidence>
<dbReference type="Gene3D" id="3.40.50.720">
    <property type="entry name" value="NAD(P)-binding Rossmann-like Domain"/>
    <property type="match status" value="1"/>
</dbReference>
<gene>
    <name evidence="5" type="ORF">SAMN05421829_105176</name>
</gene>
<evidence type="ECO:0000313" key="5">
    <source>
        <dbReference type="EMBL" id="SIQ59118.1"/>
    </source>
</evidence>
<dbReference type="Gene3D" id="3.40.50.10860">
    <property type="entry name" value="Leucine Dehydrogenase, chain A, domain 1"/>
    <property type="match status" value="1"/>
</dbReference>
<dbReference type="GO" id="GO:0019632">
    <property type="term" value="P:shikimate metabolic process"/>
    <property type="evidence" value="ECO:0007669"/>
    <property type="project" value="TreeGrafter"/>
</dbReference>
<dbReference type="InterPro" id="IPR036291">
    <property type="entry name" value="NAD(P)-bd_dom_sf"/>
</dbReference>
<dbReference type="InterPro" id="IPR046346">
    <property type="entry name" value="Aminoacid_DH-like_N_sf"/>
</dbReference>
<dbReference type="InterPro" id="IPR022893">
    <property type="entry name" value="Shikimate_DH_fam"/>
</dbReference>
<keyword evidence="3" id="KW-0057">Aromatic amino acid biosynthesis</keyword>
<dbReference type="GO" id="GO:0009073">
    <property type="term" value="P:aromatic amino acid family biosynthetic process"/>
    <property type="evidence" value="ECO:0007669"/>
    <property type="project" value="UniProtKB-KW"/>
</dbReference>
<dbReference type="GO" id="GO:0009423">
    <property type="term" value="P:chorismate biosynthetic process"/>
    <property type="evidence" value="ECO:0007669"/>
    <property type="project" value="TreeGrafter"/>
</dbReference>
<evidence type="ECO:0000256" key="3">
    <source>
        <dbReference type="ARBA" id="ARBA00023141"/>
    </source>
</evidence>
<dbReference type="AlphaFoldDB" id="A0A1N6U0G0"/>
<evidence type="ECO:0000256" key="2">
    <source>
        <dbReference type="ARBA" id="ARBA00023002"/>
    </source>
</evidence>
<dbReference type="RefSeq" id="WP_084205028.1">
    <property type="nucleotide sequence ID" value="NZ_FTMD01000005.1"/>
</dbReference>
<keyword evidence="6" id="KW-1185">Reference proteome</keyword>
<keyword evidence="2" id="KW-0560">Oxidoreductase</keyword>
<keyword evidence="3" id="KW-0028">Amino-acid biosynthesis</keyword>
<evidence type="ECO:0000313" key="6">
    <source>
        <dbReference type="Proteomes" id="UP000186819"/>
    </source>
</evidence>
<protein>
    <submittedName>
        <fullName evidence="5">Shikimate dehydrogenase</fullName>
    </submittedName>
</protein>
<dbReference type="GO" id="GO:0004764">
    <property type="term" value="F:shikimate 3-dehydrogenase (NADP+) activity"/>
    <property type="evidence" value="ECO:0007669"/>
    <property type="project" value="InterPro"/>
</dbReference>
<comment type="pathway">
    <text evidence="1">Metabolic intermediate biosynthesis; chorismate biosynthesis; chorismate from D-erythrose 4-phosphate and phosphoenolpyruvate: step 4/7.</text>
</comment>
<sequence length="286" mass="29532">MATAEMNPLSISGSTLLYPVIGYPVGQVKAPMLYNQLFAAIGIDAVVVPLEIAPADFPRVGPALFAVSNVRGAMVTIPHKPACVDFLDAASAAVKAAGACNAIVKRADGTLFGDLFDGIGFVSGLKRAGVEPKGMRCLVVGSGGVGAAIAVALGEAGAASVGVSDINTDSAARLAGRLTSFGVCREAFVATNDPAGYDLLVNATPLGLKESDPLPVPVERLAPGTVVADVIMKIDFTPLLLAARERGCTIHMGREMFIEMAPLYLSLFGYDGYTSDGIRKLVGYKD</sequence>
<evidence type="ECO:0000259" key="4">
    <source>
        <dbReference type="Pfam" id="PF08501"/>
    </source>
</evidence>
<feature type="domain" description="Shikimate dehydrogenase substrate binding N-terminal" evidence="4">
    <location>
        <begin position="20"/>
        <end position="103"/>
    </location>
</feature>
<dbReference type="STRING" id="34027.SAMN05421829_105176"/>
<reference evidence="6" key="1">
    <citation type="submission" date="2017-01" db="EMBL/GenBank/DDBJ databases">
        <authorList>
            <person name="Varghese N."/>
            <person name="Submissions S."/>
        </authorList>
    </citation>
    <scope>NUCLEOTIDE SEQUENCE [LARGE SCALE GENOMIC DNA]</scope>
    <source>
        <strain evidence="6">ATCC 51758</strain>
    </source>
</reference>
<accession>A0A1N6U0G0</accession>
<dbReference type="Proteomes" id="UP000186819">
    <property type="component" value="Unassembled WGS sequence"/>
</dbReference>
<dbReference type="SUPFAM" id="SSF53223">
    <property type="entry name" value="Aminoacid dehydrogenase-like, N-terminal domain"/>
    <property type="match status" value="1"/>
</dbReference>
<proteinExistence type="predicted"/>
<dbReference type="SUPFAM" id="SSF51735">
    <property type="entry name" value="NAD(P)-binding Rossmann-fold domains"/>
    <property type="match status" value="1"/>
</dbReference>
<dbReference type="GO" id="GO:0050661">
    <property type="term" value="F:NADP binding"/>
    <property type="evidence" value="ECO:0007669"/>
    <property type="project" value="TreeGrafter"/>
</dbReference>
<dbReference type="EMBL" id="FTMD01000005">
    <property type="protein sequence ID" value="SIQ59118.1"/>
    <property type="molecule type" value="Genomic_DNA"/>
</dbReference>
<dbReference type="Pfam" id="PF08501">
    <property type="entry name" value="Shikimate_dh_N"/>
    <property type="match status" value="1"/>
</dbReference>
<dbReference type="PANTHER" id="PTHR21089:SF1">
    <property type="entry name" value="BIFUNCTIONAL 3-DEHYDROQUINATE DEHYDRATASE_SHIKIMATE DEHYDROGENASE, CHLOROPLASTIC"/>
    <property type="match status" value="1"/>
</dbReference>
<dbReference type="InterPro" id="IPR013708">
    <property type="entry name" value="Shikimate_DH-bd_N"/>
</dbReference>